<name>A0A6J4SFN7_9SPHN</name>
<dbReference type="InterPro" id="IPR003594">
    <property type="entry name" value="HATPase_dom"/>
</dbReference>
<dbReference type="GO" id="GO:0005886">
    <property type="term" value="C:plasma membrane"/>
    <property type="evidence" value="ECO:0007669"/>
    <property type="project" value="UniProtKB-SubCell"/>
</dbReference>
<dbReference type="Pfam" id="PF02518">
    <property type="entry name" value="HATPase_c"/>
    <property type="match status" value="1"/>
</dbReference>
<keyword evidence="4" id="KW-0997">Cell inner membrane</keyword>
<evidence type="ECO:0000256" key="3">
    <source>
        <dbReference type="ARBA" id="ARBA00012438"/>
    </source>
</evidence>
<evidence type="ECO:0000256" key="6">
    <source>
        <dbReference type="ARBA" id="ARBA00022692"/>
    </source>
</evidence>
<proteinExistence type="predicted"/>
<evidence type="ECO:0000256" key="8">
    <source>
        <dbReference type="ARBA" id="ARBA00022989"/>
    </source>
</evidence>
<keyword evidence="9" id="KW-0902">Two-component regulatory system</keyword>
<sequence length="123" mass="13417">MHVEAEPGERLVASLRPELMRRALRNLVDDAVKYGGRARVRLRRDGAAALVEIDDDGPGIPEADQERATEDFVWLEASRNRRTGGSRLGLATARAVVREHGGELRLSNRPGGGLRATVRLPSG</sequence>
<protein>
    <recommendedName>
        <fullName evidence="3">histidine kinase</fullName>
        <ecNumber evidence="3">2.7.13.3</ecNumber>
    </recommendedName>
</protein>
<comment type="catalytic activity">
    <reaction evidence="1">
        <text>ATP + protein L-histidine = ADP + protein N-phospho-L-histidine.</text>
        <dbReference type="EC" id="2.7.13.3"/>
    </reaction>
</comment>
<keyword evidence="8" id="KW-1133">Transmembrane helix</keyword>
<feature type="domain" description="Histidine kinase" evidence="11">
    <location>
        <begin position="1"/>
        <end position="123"/>
    </location>
</feature>
<dbReference type="AlphaFoldDB" id="A0A6J4SFN7"/>
<dbReference type="EC" id="2.7.13.3" evidence="3"/>
<accession>A0A6J4SFN7</accession>
<dbReference type="CDD" id="cd00075">
    <property type="entry name" value="HATPase"/>
    <property type="match status" value="1"/>
</dbReference>
<keyword evidence="10" id="KW-0472">Membrane</keyword>
<keyword evidence="5" id="KW-0808">Transferase</keyword>
<comment type="subcellular location">
    <subcellularLocation>
        <location evidence="2">Cell inner membrane</location>
        <topology evidence="2">Multi-pass membrane protein</topology>
    </subcellularLocation>
</comment>
<dbReference type="InterPro" id="IPR050980">
    <property type="entry name" value="2C_sensor_his_kinase"/>
</dbReference>
<dbReference type="EMBL" id="CADCVW010000047">
    <property type="protein sequence ID" value="CAA9498042.1"/>
    <property type="molecule type" value="Genomic_DNA"/>
</dbReference>
<dbReference type="PANTHER" id="PTHR44936">
    <property type="entry name" value="SENSOR PROTEIN CREC"/>
    <property type="match status" value="1"/>
</dbReference>
<reference evidence="12" key="1">
    <citation type="submission" date="2020-02" db="EMBL/GenBank/DDBJ databases">
        <authorList>
            <person name="Meier V. D."/>
        </authorList>
    </citation>
    <scope>NUCLEOTIDE SEQUENCE</scope>
    <source>
        <strain evidence="12">AVDCRST_MAG39</strain>
    </source>
</reference>
<dbReference type="SUPFAM" id="SSF55874">
    <property type="entry name" value="ATPase domain of HSP90 chaperone/DNA topoisomerase II/histidine kinase"/>
    <property type="match status" value="1"/>
</dbReference>
<dbReference type="Gene3D" id="3.30.565.10">
    <property type="entry name" value="Histidine kinase-like ATPase, C-terminal domain"/>
    <property type="match status" value="1"/>
</dbReference>
<dbReference type="InterPro" id="IPR005467">
    <property type="entry name" value="His_kinase_dom"/>
</dbReference>
<evidence type="ECO:0000256" key="2">
    <source>
        <dbReference type="ARBA" id="ARBA00004429"/>
    </source>
</evidence>
<evidence type="ECO:0000256" key="1">
    <source>
        <dbReference type="ARBA" id="ARBA00000085"/>
    </source>
</evidence>
<dbReference type="GO" id="GO:0000155">
    <property type="term" value="F:phosphorelay sensor kinase activity"/>
    <property type="evidence" value="ECO:0007669"/>
    <property type="project" value="TreeGrafter"/>
</dbReference>
<dbReference type="PANTHER" id="PTHR44936:SF5">
    <property type="entry name" value="SENSOR HISTIDINE KINASE ENVZ"/>
    <property type="match status" value="1"/>
</dbReference>
<gene>
    <name evidence="12" type="ORF">AVDCRST_MAG39-1236</name>
</gene>
<keyword evidence="6" id="KW-0812">Transmembrane</keyword>
<dbReference type="InterPro" id="IPR036890">
    <property type="entry name" value="HATPase_C_sf"/>
</dbReference>
<evidence type="ECO:0000256" key="10">
    <source>
        <dbReference type="ARBA" id="ARBA00023136"/>
    </source>
</evidence>
<organism evidence="12">
    <name type="scientific">uncultured Sphingomonadaceae bacterium</name>
    <dbReference type="NCBI Taxonomy" id="169976"/>
    <lineage>
        <taxon>Bacteria</taxon>
        <taxon>Pseudomonadati</taxon>
        <taxon>Pseudomonadota</taxon>
        <taxon>Alphaproteobacteria</taxon>
        <taxon>Sphingomonadales</taxon>
        <taxon>Sphingomonadaceae</taxon>
        <taxon>environmental samples</taxon>
    </lineage>
</organism>
<keyword evidence="4" id="KW-1003">Cell membrane</keyword>
<evidence type="ECO:0000256" key="4">
    <source>
        <dbReference type="ARBA" id="ARBA00022519"/>
    </source>
</evidence>
<dbReference type="SMART" id="SM00387">
    <property type="entry name" value="HATPase_c"/>
    <property type="match status" value="1"/>
</dbReference>
<evidence type="ECO:0000313" key="12">
    <source>
        <dbReference type="EMBL" id="CAA9498042.1"/>
    </source>
</evidence>
<evidence type="ECO:0000256" key="7">
    <source>
        <dbReference type="ARBA" id="ARBA00022777"/>
    </source>
</evidence>
<evidence type="ECO:0000256" key="5">
    <source>
        <dbReference type="ARBA" id="ARBA00022679"/>
    </source>
</evidence>
<dbReference type="PROSITE" id="PS50109">
    <property type="entry name" value="HIS_KIN"/>
    <property type="match status" value="1"/>
</dbReference>
<evidence type="ECO:0000256" key="9">
    <source>
        <dbReference type="ARBA" id="ARBA00023012"/>
    </source>
</evidence>
<keyword evidence="7" id="KW-0418">Kinase</keyword>
<evidence type="ECO:0000259" key="11">
    <source>
        <dbReference type="PROSITE" id="PS50109"/>
    </source>
</evidence>